<organism evidence="3 4">
    <name type="scientific">Pyrobaculum ferrireducens</name>
    <dbReference type="NCBI Taxonomy" id="1104324"/>
    <lineage>
        <taxon>Archaea</taxon>
        <taxon>Thermoproteota</taxon>
        <taxon>Thermoprotei</taxon>
        <taxon>Thermoproteales</taxon>
        <taxon>Thermoproteaceae</taxon>
        <taxon>Pyrobaculum</taxon>
    </lineage>
</organism>
<dbReference type="OrthoDB" id="28954at2157"/>
<keyword evidence="2" id="KW-0472">Membrane</keyword>
<dbReference type="RefSeq" id="WP_014288910.1">
    <property type="nucleotide sequence ID" value="NC_016645.1"/>
</dbReference>
<keyword evidence="2" id="KW-1133">Transmembrane helix</keyword>
<accession>G7VGI4</accession>
<dbReference type="Proteomes" id="UP000005867">
    <property type="component" value="Chromosome"/>
</dbReference>
<dbReference type="HOGENOM" id="CLU_087511_0_0_2"/>
<dbReference type="EMBL" id="CP003098">
    <property type="protein sequence ID" value="AET33084.1"/>
    <property type="molecule type" value="Genomic_DNA"/>
</dbReference>
<evidence type="ECO:0000313" key="3">
    <source>
        <dbReference type="EMBL" id="AET33084.1"/>
    </source>
</evidence>
<dbReference type="KEGG" id="pyr:P186_1670"/>
<sequence length="198" mass="22859">MIDIGVVLSSLIAQAPLVAVVIITLYYTLDKKIGKLERRIERLENEVVRLENEVMRLDKKIEAIGGVLSGQIKSLARAFYSYSDMLIRFLSAKGLVAEPEAVLLRGALDALIPVARSKYYTEEIREKLLKLLRKEIKDYTWDDVAELEKIAEAIYKEYEATGREDLLDYYPKLRMYIAIIQGLLTRREMERREVTKQS</sequence>
<dbReference type="BioCyc" id="PSP1104324:GJSN-1639-MONOMER"/>
<dbReference type="AlphaFoldDB" id="G7VGI4"/>
<name>G7VGI4_9CREN</name>
<dbReference type="eggNOG" id="arCOG03877">
    <property type="taxonomic scope" value="Archaea"/>
</dbReference>
<reference evidence="3 4" key="1">
    <citation type="journal article" date="2012" name="J. Bacteriol.">
        <title>Complete genome sequence of strain 1860, a crenarchaeon of the genus pyrobaculum able to grow with various electron acceptors.</title>
        <authorList>
            <person name="Mardanov A.V."/>
            <person name="Gumerov V.M."/>
            <person name="Slobodkina G.B."/>
            <person name="Beletsky A.V."/>
            <person name="Bonch-Osmolovskaya E.A."/>
            <person name="Ravin N.V."/>
            <person name="Skryabin K.G."/>
        </authorList>
    </citation>
    <scope>NUCLEOTIDE SEQUENCE [LARGE SCALE GENOMIC DNA]</scope>
    <source>
        <strain evidence="3 4">1860</strain>
    </source>
</reference>
<keyword evidence="1" id="KW-0175">Coiled coil</keyword>
<dbReference type="STRING" id="1104324.P186_1670"/>
<evidence type="ECO:0000256" key="1">
    <source>
        <dbReference type="SAM" id="Coils"/>
    </source>
</evidence>
<gene>
    <name evidence="3" type="ORF">P186_1670</name>
</gene>
<evidence type="ECO:0000256" key="2">
    <source>
        <dbReference type="SAM" id="Phobius"/>
    </source>
</evidence>
<feature type="coiled-coil region" evidence="1">
    <location>
        <begin position="26"/>
        <end position="60"/>
    </location>
</feature>
<feature type="transmembrane region" description="Helical" evidence="2">
    <location>
        <begin position="6"/>
        <end position="29"/>
    </location>
</feature>
<evidence type="ECO:0000313" key="4">
    <source>
        <dbReference type="Proteomes" id="UP000005867"/>
    </source>
</evidence>
<keyword evidence="4" id="KW-1185">Reference proteome</keyword>
<dbReference type="GeneID" id="11596168"/>
<proteinExistence type="predicted"/>
<keyword evidence="2" id="KW-0812">Transmembrane</keyword>
<protein>
    <submittedName>
        <fullName evidence="3">PaREP5ab</fullName>
    </submittedName>
</protein>
<dbReference type="Gene3D" id="1.20.5.170">
    <property type="match status" value="1"/>
</dbReference>